<evidence type="ECO:0000313" key="3">
    <source>
        <dbReference type="EMBL" id="KAF2745064.1"/>
    </source>
</evidence>
<dbReference type="Proteomes" id="UP000799440">
    <property type="component" value="Unassembled WGS sequence"/>
</dbReference>
<dbReference type="InterPro" id="IPR057082">
    <property type="entry name" value="PH_C"/>
</dbReference>
<dbReference type="OrthoDB" id="5345571at2759"/>
<dbReference type="InterPro" id="IPR057081">
    <property type="entry name" value="PH_N"/>
</dbReference>
<protein>
    <submittedName>
        <fullName evidence="3">Uncharacterized protein</fullName>
    </submittedName>
</protein>
<dbReference type="Pfam" id="PF23076">
    <property type="entry name" value="PH_FT_C"/>
    <property type="match status" value="1"/>
</dbReference>
<evidence type="ECO:0000313" key="4">
    <source>
        <dbReference type="Proteomes" id="UP000799440"/>
    </source>
</evidence>
<evidence type="ECO:0000259" key="2">
    <source>
        <dbReference type="Pfam" id="PF23076"/>
    </source>
</evidence>
<gene>
    <name evidence="3" type="ORF">M011DRAFT_460273</name>
</gene>
<evidence type="ECO:0000259" key="1">
    <source>
        <dbReference type="Pfam" id="PF23074"/>
    </source>
</evidence>
<dbReference type="Pfam" id="PF23074">
    <property type="entry name" value="PH_FT_N"/>
    <property type="match status" value="1"/>
</dbReference>
<feature type="domain" description="PH" evidence="1">
    <location>
        <begin position="280"/>
        <end position="395"/>
    </location>
</feature>
<feature type="domain" description="PH" evidence="2">
    <location>
        <begin position="404"/>
        <end position="513"/>
    </location>
</feature>
<name>A0A6A6V5R8_9PLEO</name>
<accession>A0A6A6V5R8</accession>
<keyword evidence="4" id="KW-1185">Reference proteome</keyword>
<dbReference type="AlphaFoldDB" id="A0A6A6V5R8"/>
<proteinExistence type="predicted"/>
<organism evidence="3 4">
    <name type="scientific">Sporormia fimetaria CBS 119925</name>
    <dbReference type="NCBI Taxonomy" id="1340428"/>
    <lineage>
        <taxon>Eukaryota</taxon>
        <taxon>Fungi</taxon>
        <taxon>Dikarya</taxon>
        <taxon>Ascomycota</taxon>
        <taxon>Pezizomycotina</taxon>
        <taxon>Dothideomycetes</taxon>
        <taxon>Pleosporomycetidae</taxon>
        <taxon>Pleosporales</taxon>
        <taxon>Sporormiaceae</taxon>
        <taxon>Sporormia</taxon>
    </lineage>
</organism>
<dbReference type="EMBL" id="MU006584">
    <property type="protein sequence ID" value="KAF2745064.1"/>
    <property type="molecule type" value="Genomic_DNA"/>
</dbReference>
<sequence>MSRKLDEYAKKAKGAAVQLAMFETEIPDYASEITGIVAELYAIASALHLLDENPELSRKGKTTRRIERDLDIVLQSLTYTLETVGTLSNKSKRKRKQAPGAFPGTPQYAEMWVDMCADFEAEGATLLSRLELYRLNIWHLDDTLKGKESSEEMSKSRHRLAKLLRNQESDDESDEEHISSYFDKLHVGDLRYHHGMIDASIGCEDPKTKGIKEDKAKNHTLLHLSCCCTAPSRPAAPASDAPRGVHWATKIFDGHHGRSDFRDYGVPTKCLGRDEPNAIELFQQQKYQKVVEIPFEAADIWVRLYWRPEDNRARILFLALDEFGNRVRFSFSLANLRITRQGCCLQLCRVNRHDQGLDLWANLRFNMYERMVLFWCTFVALKRQDERGTAQELATDYFQPGEDEEFGGLVQEGKSIQAFRVWRDLDSGAVRFEVMPRRGRYTTVPIWTAFVTPYIGQEDWMKLVGKSTIQFKELHPYVFHQGYVVPRGKTGRYQVTFKDPEDALILMDVFHEIGL</sequence>
<reference evidence="3" key="1">
    <citation type="journal article" date="2020" name="Stud. Mycol.">
        <title>101 Dothideomycetes genomes: a test case for predicting lifestyles and emergence of pathogens.</title>
        <authorList>
            <person name="Haridas S."/>
            <person name="Albert R."/>
            <person name="Binder M."/>
            <person name="Bloem J."/>
            <person name="Labutti K."/>
            <person name="Salamov A."/>
            <person name="Andreopoulos B."/>
            <person name="Baker S."/>
            <person name="Barry K."/>
            <person name="Bills G."/>
            <person name="Bluhm B."/>
            <person name="Cannon C."/>
            <person name="Castanera R."/>
            <person name="Culley D."/>
            <person name="Daum C."/>
            <person name="Ezra D."/>
            <person name="Gonzalez J."/>
            <person name="Henrissat B."/>
            <person name="Kuo A."/>
            <person name="Liang C."/>
            <person name="Lipzen A."/>
            <person name="Lutzoni F."/>
            <person name="Magnuson J."/>
            <person name="Mondo S."/>
            <person name="Nolan M."/>
            <person name="Ohm R."/>
            <person name="Pangilinan J."/>
            <person name="Park H.-J."/>
            <person name="Ramirez L."/>
            <person name="Alfaro M."/>
            <person name="Sun H."/>
            <person name="Tritt A."/>
            <person name="Yoshinaga Y."/>
            <person name="Zwiers L.-H."/>
            <person name="Turgeon B."/>
            <person name="Goodwin S."/>
            <person name="Spatafora J."/>
            <person name="Crous P."/>
            <person name="Grigoriev I."/>
        </authorList>
    </citation>
    <scope>NUCLEOTIDE SEQUENCE</scope>
    <source>
        <strain evidence="3">CBS 119925</strain>
    </source>
</reference>